<keyword evidence="5 7" id="KW-1133">Transmembrane helix</keyword>
<evidence type="ECO:0000256" key="7">
    <source>
        <dbReference type="SAM" id="Phobius"/>
    </source>
</evidence>
<dbReference type="AlphaFoldDB" id="A0A2I1CSV0"/>
<feature type="transmembrane region" description="Helical" evidence="7">
    <location>
        <begin position="200"/>
        <end position="220"/>
    </location>
</feature>
<feature type="transmembrane region" description="Helical" evidence="7">
    <location>
        <begin position="449"/>
        <end position="469"/>
    </location>
</feature>
<feature type="transmembrane region" description="Helical" evidence="7">
    <location>
        <begin position="77"/>
        <end position="96"/>
    </location>
</feature>
<feature type="transmembrane region" description="Helical" evidence="7">
    <location>
        <begin position="116"/>
        <end position="132"/>
    </location>
</feature>
<organism evidence="8 9">
    <name type="scientific">Aspergillus campestris (strain IBT 28561)</name>
    <dbReference type="NCBI Taxonomy" id="1392248"/>
    <lineage>
        <taxon>Eukaryota</taxon>
        <taxon>Fungi</taxon>
        <taxon>Dikarya</taxon>
        <taxon>Ascomycota</taxon>
        <taxon>Pezizomycotina</taxon>
        <taxon>Eurotiomycetes</taxon>
        <taxon>Eurotiomycetidae</taxon>
        <taxon>Eurotiales</taxon>
        <taxon>Aspergillaceae</taxon>
        <taxon>Aspergillus</taxon>
        <taxon>Aspergillus subgen. Circumdati</taxon>
    </lineage>
</organism>
<dbReference type="Pfam" id="PF07690">
    <property type="entry name" value="MFS_1"/>
    <property type="match status" value="1"/>
</dbReference>
<keyword evidence="4 7" id="KW-0812">Transmembrane</keyword>
<reference evidence="8" key="1">
    <citation type="submission" date="2016-12" db="EMBL/GenBank/DDBJ databases">
        <title>The genomes of Aspergillus section Nigri reveals drivers in fungal speciation.</title>
        <authorList>
            <consortium name="DOE Joint Genome Institute"/>
            <person name="Vesth T.C."/>
            <person name="Nybo J."/>
            <person name="Theobald S."/>
            <person name="Brandl J."/>
            <person name="Frisvad J.C."/>
            <person name="Nielsen K.F."/>
            <person name="Lyhne E.K."/>
            <person name="Kogle M.E."/>
            <person name="Kuo A."/>
            <person name="Riley R."/>
            <person name="Clum A."/>
            <person name="Nolan M."/>
            <person name="Lipzen A."/>
            <person name="Salamov A."/>
            <person name="Henrissat B."/>
            <person name="Wiebenga A."/>
            <person name="De vries R.P."/>
            <person name="Grigoriev I.V."/>
            <person name="Mortensen U.H."/>
            <person name="Andersen M.R."/>
            <person name="Baker S.E."/>
        </authorList>
    </citation>
    <scope>NUCLEOTIDE SEQUENCE</scope>
    <source>
        <strain evidence="8">IBT 28561</strain>
    </source>
</reference>
<feature type="transmembrane region" description="Helical" evidence="7">
    <location>
        <begin position="172"/>
        <end position="191"/>
    </location>
</feature>
<feature type="transmembrane region" description="Helical" evidence="7">
    <location>
        <begin position="144"/>
        <end position="166"/>
    </location>
</feature>
<feature type="transmembrane region" description="Helical" evidence="7">
    <location>
        <begin position="424"/>
        <end position="443"/>
    </location>
</feature>
<evidence type="ECO:0000313" key="8">
    <source>
        <dbReference type="EMBL" id="PKY00703.1"/>
    </source>
</evidence>
<dbReference type="GO" id="GO:0022857">
    <property type="term" value="F:transmembrane transporter activity"/>
    <property type="evidence" value="ECO:0007669"/>
    <property type="project" value="InterPro"/>
</dbReference>
<dbReference type="FunFam" id="1.20.1250.20:FF:000284">
    <property type="entry name" value="Siderophore iron transporter mirB"/>
    <property type="match status" value="1"/>
</dbReference>
<dbReference type="GeneID" id="36543685"/>
<feature type="transmembrane region" description="Helical" evidence="7">
    <location>
        <begin position="490"/>
        <end position="510"/>
    </location>
</feature>
<evidence type="ECO:0000256" key="5">
    <source>
        <dbReference type="ARBA" id="ARBA00022989"/>
    </source>
</evidence>
<sequence length="602" mass="65825">MGIANLVRGRSDFRLAEYTSGIDFRRAHYEVNVSATKDSESVDSVLPQKQHHVNPGAVMGVQKAEAAAMAWSKQTAYMTYALIWVSFFILALQSAISSNVIHSAYASFKDAPSVGTANILSNVISGVLKLPIGRLLSIWGRTEGFLFFIVVYVLGLIILAACNSPASYSVGYVLYWVGYDALYLILDVFIADTSGMRNRAFAFGFASTPFICTAFTGPLAAQSFVETASWRWAYGTFAIVAPAVMLPLAAHFRFYQKKAQRMTLYCPQPSGRTPVESFIHYAREFDIVGAFFLMAAFVLLLLPFSLASVGHTAYKSGTFIGMLAASVVAFSSFGVWERYYASSHFIQWSLFNNRSVVGACVSTCALFFSYYCWELYFYNFCMVVYDLSISMTGYVGQIYNVGSCFWSAVFGILVYLTRQFKYTCLGFGLPLVLLGAGLMIHFRSTESGGIGYIVMCQVFIAIGGGTLVIGQDMAVMAAADREYIPMMLSLIGLFSSLGAAIGSAVSSGIYTNTFPASLREALPAAHKDEYLAIYKGGYTKQLQYPVGSEIRAAISHAYGVYMTWGCVAAVAIMGLAIPAVACWRNFRVDNDPDNDQSKGNVI</sequence>
<evidence type="ECO:0000313" key="9">
    <source>
        <dbReference type="Proteomes" id="UP000234254"/>
    </source>
</evidence>
<dbReference type="InterPro" id="IPR036259">
    <property type="entry name" value="MFS_trans_sf"/>
</dbReference>
<name>A0A2I1CSV0_ASPC2</name>
<keyword evidence="9" id="KW-1185">Reference proteome</keyword>
<evidence type="ECO:0000256" key="2">
    <source>
        <dbReference type="ARBA" id="ARBA00008335"/>
    </source>
</evidence>
<feature type="transmembrane region" description="Helical" evidence="7">
    <location>
        <begin position="356"/>
        <end position="378"/>
    </location>
</feature>
<comment type="caution">
    <text evidence="8">The sequence shown here is derived from an EMBL/GenBank/DDBJ whole genome shotgun (WGS) entry which is preliminary data.</text>
</comment>
<dbReference type="PANTHER" id="PTHR23501">
    <property type="entry name" value="MAJOR FACILITATOR SUPERFAMILY"/>
    <property type="match status" value="1"/>
</dbReference>
<accession>A0A2I1CSV0</accession>
<feature type="transmembrane region" description="Helical" evidence="7">
    <location>
        <begin position="561"/>
        <end position="583"/>
    </location>
</feature>
<feature type="transmembrane region" description="Helical" evidence="7">
    <location>
        <begin position="398"/>
        <end position="417"/>
    </location>
</feature>
<proteinExistence type="inferred from homology"/>
<dbReference type="Gene3D" id="1.20.1250.20">
    <property type="entry name" value="MFS general substrate transporter like domains"/>
    <property type="match status" value="1"/>
</dbReference>
<feature type="transmembrane region" description="Helical" evidence="7">
    <location>
        <begin position="287"/>
        <end position="306"/>
    </location>
</feature>
<dbReference type="PANTHER" id="PTHR23501:SF107">
    <property type="entry name" value="TRANSPORTER, PUTATIVE (AFU_ORTHOLOGUE AFUA_7G04730)-RELATED"/>
    <property type="match status" value="1"/>
</dbReference>
<comment type="similarity">
    <text evidence="2">Belongs to the major facilitator superfamily.</text>
</comment>
<dbReference type="EMBL" id="MSFM01000013">
    <property type="protein sequence ID" value="PKY00703.1"/>
    <property type="molecule type" value="Genomic_DNA"/>
</dbReference>
<evidence type="ECO:0000256" key="3">
    <source>
        <dbReference type="ARBA" id="ARBA00022448"/>
    </source>
</evidence>
<dbReference type="SUPFAM" id="SSF103473">
    <property type="entry name" value="MFS general substrate transporter"/>
    <property type="match status" value="1"/>
</dbReference>
<dbReference type="VEuPathDB" id="FungiDB:P168DRAFT_284875"/>
<keyword evidence="3" id="KW-0813">Transport</keyword>
<dbReference type="InterPro" id="IPR011701">
    <property type="entry name" value="MFS"/>
</dbReference>
<keyword evidence="6 7" id="KW-0472">Membrane</keyword>
<feature type="transmembrane region" description="Helical" evidence="7">
    <location>
        <begin position="232"/>
        <end position="252"/>
    </location>
</feature>
<gene>
    <name evidence="8" type="ORF">P168DRAFT_284875</name>
</gene>
<dbReference type="Proteomes" id="UP000234254">
    <property type="component" value="Unassembled WGS sequence"/>
</dbReference>
<evidence type="ECO:0000256" key="4">
    <source>
        <dbReference type="ARBA" id="ARBA00022692"/>
    </source>
</evidence>
<protein>
    <submittedName>
        <fullName evidence="8">Siderochrome-iron transporter</fullName>
    </submittedName>
</protein>
<dbReference type="OrthoDB" id="4078873at2759"/>
<dbReference type="GO" id="GO:0005886">
    <property type="term" value="C:plasma membrane"/>
    <property type="evidence" value="ECO:0007669"/>
    <property type="project" value="TreeGrafter"/>
</dbReference>
<feature type="transmembrane region" description="Helical" evidence="7">
    <location>
        <begin position="318"/>
        <end position="336"/>
    </location>
</feature>
<evidence type="ECO:0000256" key="1">
    <source>
        <dbReference type="ARBA" id="ARBA00004141"/>
    </source>
</evidence>
<comment type="subcellular location">
    <subcellularLocation>
        <location evidence="1">Membrane</location>
        <topology evidence="1">Multi-pass membrane protein</topology>
    </subcellularLocation>
</comment>
<dbReference type="RefSeq" id="XP_024689297.1">
    <property type="nucleotide sequence ID" value="XM_024836161.1"/>
</dbReference>
<evidence type="ECO:0000256" key="6">
    <source>
        <dbReference type="ARBA" id="ARBA00023136"/>
    </source>
</evidence>